<dbReference type="InterPro" id="IPR036452">
    <property type="entry name" value="Ribo_hydro-like"/>
</dbReference>
<name>A0ABY1A994_9LACO</name>
<dbReference type="PANTHER" id="PTHR12304:SF46">
    <property type="entry name" value="INOSINE-ADENOSINE-GUANOSINE-NUCLEOSIDE HYDROLASE"/>
    <property type="match status" value="1"/>
</dbReference>
<dbReference type="InterPro" id="IPR001910">
    <property type="entry name" value="Inosine/uridine_hydrolase_dom"/>
</dbReference>
<protein>
    <submittedName>
        <fullName evidence="4">Purine nucleosidase</fullName>
    </submittedName>
</protein>
<sequence>MSKKIYFSHDGGVDDLISLFLLLQMKEISLAGVSVMGADSYLQPAGAASRKIIDRFGVPNQLTVAYSNAKTAHPFPKEWRLDAYSENALPILNETGKITCQKASLPADEDLIQKLRDAKEPLTLLFTGPLSDLASALVKAPDIEPKIKELYWMGGTFLKRGNVMEPDSDGSQEWNAFWDPEAVKTVFDSQLKITMVALESTNKVPLTNEVRLTWAQNRRYPGLDFIGNSYAFVPELSLFETNSTYFLWDVLTTCLLADPSLGQTKEVFCDVSTAYPSAGKTYLTPEGRPVSLVYDVNREQFFDLILKLGKKAK</sequence>
<accession>A0ABY1A994</accession>
<evidence type="ECO:0000259" key="3">
    <source>
        <dbReference type="Pfam" id="PF01156"/>
    </source>
</evidence>
<comment type="caution">
    <text evidence="4">The sequence shown here is derived from an EMBL/GenBank/DDBJ whole genome shotgun (WGS) entry which is preliminary data.</text>
</comment>
<proteinExistence type="predicted"/>
<reference evidence="4 5" key="1">
    <citation type="submission" date="2016-10" db="EMBL/GenBank/DDBJ databases">
        <authorList>
            <person name="Varghese N."/>
            <person name="Submissions S."/>
        </authorList>
    </citation>
    <scope>NUCLEOTIDE SEQUENCE [LARGE SCALE GENOMIC DNA]</scope>
    <source>
        <strain evidence="4 5">WC1T17</strain>
    </source>
</reference>
<dbReference type="PANTHER" id="PTHR12304">
    <property type="entry name" value="INOSINE-URIDINE PREFERRING NUCLEOSIDE HYDROLASE"/>
    <property type="match status" value="1"/>
</dbReference>
<dbReference type="CDD" id="cd02647">
    <property type="entry name" value="nuc_hydro_TvIAG"/>
    <property type="match status" value="1"/>
</dbReference>
<evidence type="ECO:0000256" key="2">
    <source>
        <dbReference type="ARBA" id="ARBA00023295"/>
    </source>
</evidence>
<dbReference type="Proteomes" id="UP000182089">
    <property type="component" value="Unassembled WGS sequence"/>
</dbReference>
<gene>
    <name evidence="4" type="ORF">SAMN05216431_101187</name>
</gene>
<dbReference type="Gene3D" id="3.90.245.10">
    <property type="entry name" value="Ribonucleoside hydrolase-like"/>
    <property type="match status" value="1"/>
</dbReference>
<evidence type="ECO:0000313" key="4">
    <source>
        <dbReference type="EMBL" id="SEM35064.1"/>
    </source>
</evidence>
<dbReference type="InterPro" id="IPR023186">
    <property type="entry name" value="IUNH"/>
</dbReference>
<feature type="domain" description="Inosine/uridine-preferring nucleoside hydrolase" evidence="3">
    <location>
        <begin position="6"/>
        <end position="303"/>
    </location>
</feature>
<dbReference type="EMBL" id="FOCC01000001">
    <property type="protein sequence ID" value="SEM35064.1"/>
    <property type="molecule type" value="Genomic_DNA"/>
</dbReference>
<evidence type="ECO:0000313" key="5">
    <source>
        <dbReference type="Proteomes" id="UP000182089"/>
    </source>
</evidence>
<keyword evidence="1" id="KW-0378">Hydrolase</keyword>
<organism evidence="4 5">
    <name type="scientific">Ligilactobacillus ruminis</name>
    <dbReference type="NCBI Taxonomy" id="1623"/>
    <lineage>
        <taxon>Bacteria</taxon>
        <taxon>Bacillati</taxon>
        <taxon>Bacillota</taxon>
        <taxon>Bacilli</taxon>
        <taxon>Lactobacillales</taxon>
        <taxon>Lactobacillaceae</taxon>
        <taxon>Ligilactobacillus</taxon>
    </lineage>
</organism>
<dbReference type="SUPFAM" id="SSF53590">
    <property type="entry name" value="Nucleoside hydrolase"/>
    <property type="match status" value="1"/>
</dbReference>
<keyword evidence="2" id="KW-0326">Glycosidase</keyword>
<dbReference type="Pfam" id="PF01156">
    <property type="entry name" value="IU_nuc_hydro"/>
    <property type="match status" value="1"/>
</dbReference>
<evidence type="ECO:0000256" key="1">
    <source>
        <dbReference type="ARBA" id="ARBA00022801"/>
    </source>
</evidence>